<feature type="domain" description="Zasp-like motif" evidence="1">
    <location>
        <begin position="55"/>
        <end position="80"/>
    </location>
</feature>
<dbReference type="InterPro" id="IPR036034">
    <property type="entry name" value="PDZ_sf"/>
</dbReference>
<organism evidence="2 3">
    <name type="scientific">Teladorsagia circumcincta</name>
    <name type="common">Brown stomach worm</name>
    <name type="synonym">Ostertagia circumcincta</name>
    <dbReference type="NCBI Taxonomy" id="45464"/>
    <lineage>
        <taxon>Eukaryota</taxon>
        <taxon>Metazoa</taxon>
        <taxon>Ecdysozoa</taxon>
        <taxon>Nematoda</taxon>
        <taxon>Chromadorea</taxon>
        <taxon>Rhabditida</taxon>
        <taxon>Rhabditina</taxon>
        <taxon>Rhabditomorpha</taxon>
        <taxon>Strongyloidea</taxon>
        <taxon>Trichostrongylidae</taxon>
        <taxon>Teladorsagia</taxon>
    </lineage>
</organism>
<feature type="non-terminal residue" evidence="2">
    <location>
        <position position="1"/>
    </location>
</feature>
<sequence length="121" mass="12992">VVGGSLADRAGLRDGDIIDQLEGLGNLDINAVDRLLTRAPQGFNAPALPFSADPRVKHLQYNSPMNLYSNESAAEQYVQQTAGIVANGVSIWIASPYERIPRTASAVLQARSGWLENMVLG</sequence>
<dbReference type="EMBL" id="KZ353037">
    <property type="protein sequence ID" value="PIO61769.1"/>
    <property type="molecule type" value="Genomic_DNA"/>
</dbReference>
<dbReference type="OrthoDB" id="44841at2759"/>
<proteinExistence type="predicted"/>
<dbReference type="AlphaFoldDB" id="A0A2G9TUR3"/>
<accession>A0A2G9TUR3</accession>
<dbReference type="InterPro" id="IPR006643">
    <property type="entry name" value="Zasp-like_motif"/>
</dbReference>
<dbReference type="SMART" id="SM00735">
    <property type="entry name" value="ZM"/>
    <property type="match status" value="1"/>
</dbReference>
<evidence type="ECO:0000259" key="1">
    <source>
        <dbReference type="SMART" id="SM00735"/>
    </source>
</evidence>
<keyword evidence="3" id="KW-1185">Reference proteome</keyword>
<name>A0A2G9TUR3_TELCI</name>
<reference evidence="2 3" key="1">
    <citation type="submission" date="2015-09" db="EMBL/GenBank/DDBJ databases">
        <title>Draft genome of the parasitic nematode Teladorsagia circumcincta isolate WARC Sus (inbred).</title>
        <authorList>
            <person name="Mitreva M."/>
        </authorList>
    </citation>
    <scope>NUCLEOTIDE SEQUENCE [LARGE SCALE GENOMIC DNA]</scope>
    <source>
        <strain evidence="2 3">S</strain>
    </source>
</reference>
<protein>
    <recommendedName>
        <fullName evidence="1">Zasp-like motif domain-containing protein</fullName>
    </recommendedName>
</protein>
<gene>
    <name evidence="2" type="ORF">TELCIR_16695</name>
</gene>
<dbReference type="SUPFAM" id="SSF50156">
    <property type="entry name" value="PDZ domain-like"/>
    <property type="match status" value="1"/>
</dbReference>
<dbReference type="Proteomes" id="UP000230423">
    <property type="component" value="Unassembled WGS sequence"/>
</dbReference>
<evidence type="ECO:0000313" key="2">
    <source>
        <dbReference type="EMBL" id="PIO61769.1"/>
    </source>
</evidence>
<evidence type="ECO:0000313" key="3">
    <source>
        <dbReference type="Proteomes" id="UP000230423"/>
    </source>
</evidence>
<feature type="non-terminal residue" evidence="2">
    <location>
        <position position="121"/>
    </location>
</feature>